<dbReference type="HOGENOM" id="CLU_3131090_0_0_3"/>
<dbReference type="AlphaFoldDB" id="A8ZNH0"/>
<dbReference type="KEGG" id="amr:AM1_D0061"/>
<geneLocation type="plasmid" evidence="1 2">
    <name>pREB4</name>
</geneLocation>
<evidence type="ECO:0000313" key="1">
    <source>
        <dbReference type="EMBL" id="ABW32556.1"/>
    </source>
</evidence>
<name>A8ZNH0_ACAM1</name>
<evidence type="ECO:0000313" key="2">
    <source>
        <dbReference type="Proteomes" id="UP000000268"/>
    </source>
</evidence>
<keyword evidence="2" id="KW-1185">Reference proteome</keyword>
<accession>A8ZNH0</accession>
<sequence>MQYCTLRKIHCDAPKVSKIFHVTTLPRIKKVEPTAIAFFWQQIANHSQP</sequence>
<dbReference type="Proteomes" id="UP000000268">
    <property type="component" value="Plasmid pREB4"/>
</dbReference>
<dbReference type="EMBL" id="CP000841">
    <property type="protein sequence ID" value="ABW32556.1"/>
    <property type="molecule type" value="Genomic_DNA"/>
</dbReference>
<gene>
    <name evidence="1" type="ordered locus">AM1_D0061</name>
</gene>
<reference evidence="1 2" key="1">
    <citation type="journal article" date="2008" name="Proc. Natl. Acad. Sci. U.S.A.">
        <title>Niche adaptation and genome expansion in the chlorophyll d-producing cyanobacterium Acaryochloris marina.</title>
        <authorList>
            <person name="Swingley W.D."/>
            <person name="Chen M."/>
            <person name="Cheung P.C."/>
            <person name="Conrad A.L."/>
            <person name="Dejesa L.C."/>
            <person name="Hao J."/>
            <person name="Honchak B.M."/>
            <person name="Karbach L.E."/>
            <person name="Kurdoglu A."/>
            <person name="Lahiri S."/>
            <person name="Mastrian S.D."/>
            <person name="Miyashita H."/>
            <person name="Page L."/>
            <person name="Ramakrishna P."/>
            <person name="Satoh S."/>
            <person name="Sattley W.M."/>
            <person name="Shimada Y."/>
            <person name="Taylor H.L."/>
            <person name="Tomo T."/>
            <person name="Tsuchiya T."/>
            <person name="Wang Z.T."/>
            <person name="Raymond J."/>
            <person name="Mimuro M."/>
            <person name="Blankenship R.E."/>
            <person name="Touchman J.W."/>
        </authorList>
    </citation>
    <scope>NUCLEOTIDE SEQUENCE [LARGE SCALE GENOMIC DNA]</scope>
    <source>
        <strain evidence="2">MBIC 11017</strain>
        <plasmid evidence="2">Plasmid pREB4</plasmid>
    </source>
</reference>
<keyword evidence="1" id="KW-0614">Plasmid</keyword>
<protein>
    <submittedName>
        <fullName evidence="1">Uncharacterized protein</fullName>
    </submittedName>
</protein>
<proteinExistence type="predicted"/>
<organism evidence="1 2">
    <name type="scientific">Acaryochloris marina (strain MBIC 11017)</name>
    <dbReference type="NCBI Taxonomy" id="329726"/>
    <lineage>
        <taxon>Bacteria</taxon>
        <taxon>Bacillati</taxon>
        <taxon>Cyanobacteriota</taxon>
        <taxon>Cyanophyceae</taxon>
        <taxon>Acaryochloridales</taxon>
        <taxon>Acaryochloridaceae</taxon>
        <taxon>Acaryochloris</taxon>
    </lineage>
</organism>